<name>A0AAQ3WK27_PASNO</name>
<protein>
    <recommendedName>
        <fullName evidence="3">Reverse transcriptase domain-containing protein</fullName>
    </recommendedName>
</protein>
<organism evidence="1 2">
    <name type="scientific">Paspalum notatum var. saurae</name>
    <dbReference type="NCBI Taxonomy" id="547442"/>
    <lineage>
        <taxon>Eukaryota</taxon>
        <taxon>Viridiplantae</taxon>
        <taxon>Streptophyta</taxon>
        <taxon>Embryophyta</taxon>
        <taxon>Tracheophyta</taxon>
        <taxon>Spermatophyta</taxon>
        <taxon>Magnoliopsida</taxon>
        <taxon>Liliopsida</taxon>
        <taxon>Poales</taxon>
        <taxon>Poaceae</taxon>
        <taxon>PACMAD clade</taxon>
        <taxon>Panicoideae</taxon>
        <taxon>Andropogonodae</taxon>
        <taxon>Paspaleae</taxon>
        <taxon>Paspalinae</taxon>
        <taxon>Paspalum</taxon>
    </lineage>
</organism>
<dbReference type="EMBL" id="CP144747">
    <property type="protein sequence ID" value="WVZ64256.1"/>
    <property type="molecule type" value="Genomic_DNA"/>
</dbReference>
<evidence type="ECO:0008006" key="3">
    <source>
        <dbReference type="Google" id="ProtNLM"/>
    </source>
</evidence>
<evidence type="ECO:0000313" key="1">
    <source>
        <dbReference type="EMBL" id="WVZ64256.1"/>
    </source>
</evidence>
<gene>
    <name evidence="1" type="ORF">U9M48_013806</name>
</gene>
<dbReference type="Proteomes" id="UP001341281">
    <property type="component" value="Chromosome 03"/>
</dbReference>
<accession>A0AAQ3WK27</accession>
<evidence type="ECO:0000313" key="2">
    <source>
        <dbReference type="Proteomes" id="UP001341281"/>
    </source>
</evidence>
<sequence>MVHSFGKLVSKIMALRLAPLMQHLVSSNQTAYIRGRSILDSYKYVQAAAAVYRKRKIPKLLLPRRSTP</sequence>
<reference evidence="1 2" key="1">
    <citation type="submission" date="2024-02" db="EMBL/GenBank/DDBJ databases">
        <title>High-quality chromosome-scale genome assembly of Pensacola bahiagrass (Paspalum notatum Flugge var. saurae).</title>
        <authorList>
            <person name="Vega J.M."/>
            <person name="Podio M."/>
            <person name="Orjuela J."/>
            <person name="Siena L.A."/>
            <person name="Pessino S.C."/>
            <person name="Combes M.C."/>
            <person name="Mariac C."/>
            <person name="Albertini E."/>
            <person name="Pupilli F."/>
            <person name="Ortiz J.P.A."/>
            <person name="Leblanc O."/>
        </authorList>
    </citation>
    <scope>NUCLEOTIDE SEQUENCE [LARGE SCALE GENOMIC DNA]</scope>
    <source>
        <strain evidence="1">R1</strain>
        <tissue evidence="1">Leaf</tissue>
    </source>
</reference>
<dbReference type="AlphaFoldDB" id="A0AAQ3WK27"/>
<proteinExistence type="predicted"/>
<keyword evidence="2" id="KW-1185">Reference proteome</keyword>